<gene>
    <name evidence="2" type="ORF">GGP61_001385</name>
</gene>
<organism evidence="2 3">
    <name type="scientific">Salinibacter ruber</name>
    <dbReference type="NCBI Taxonomy" id="146919"/>
    <lineage>
        <taxon>Bacteria</taxon>
        <taxon>Pseudomonadati</taxon>
        <taxon>Rhodothermota</taxon>
        <taxon>Rhodothermia</taxon>
        <taxon>Rhodothermales</taxon>
        <taxon>Salinibacteraceae</taxon>
        <taxon>Salinibacter</taxon>
    </lineage>
</organism>
<comment type="caution">
    <text evidence="2">The sequence shown here is derived from an EMBL/GenBank/DDBJ whole genome shotgun (WGS) entry which is preliminary data.</text>
</comment>
<sequence length="210" mass="23565">MSIANHSTIARAVSEVKEEMRKLNEQVTSDTPIGLDQTAALQQRIDRLSDLVSDEAGSGGTSPQEKYLTFAVGLYRGDARVWVEELMRDTTKEAAKRRLEEAYRTSAETVAFMRCIDEETIEERGDSTREATVSERNRKAAHEAVSRARRPGENPEDSVFAMVEREVRAAIEECEPGTEQAYASHVAAMFEQYAGNIRQELESAKFEDQI</sequence>
<name>A0A9X2TH08_9BACT</name>
<accession>A0A9X2TH08</accession>
<dbReference type="Proteomes" id="UP001155057">
    <property type="component" value="Unassembled WGS sequence"/>
</dbReference>
<evidence type="ECO:0000313" key="2">
    <source>
        <dbReference type="EMBL" id="MCS3709781.1"/>
    </source>
</evidence>
<evidence type="ECO:0000256" key="1">
    <source>
        <dbReference type="SAM" id="MobiDB-lite"/>
    </source>
</evidence>
<dbReference type="RefSeq" id="WP_259123626.1">
    <property type="nucleotide sequence ID" value="NZ_JANTZO010000005.1"/>
</dbReference>
<feature type="region of interest" description="Disordered" evidence="1">
    <location>
        <begin position="123"/>
        <end position="155"/>
    </location>
</feature>
<dbReference type="AlphaFoldDB" id="A0A9X2TH08"/>
<reference evidence="2" key="1">
    <citation type="submission" date="2022-08" db="EMBL/GenBank/DDBJ databases">
        <title>Genomic Encyclopedia of Type Strains, Phase V (KMG-V): Genome sequencing to study the core and pangenomes of soil and plant-associated prokaryotes.</title>
        <authorList>
            <person name="Whitman W."/>
        </authorList>
    </citation>
    <scope>NUCLEOTIDE SEQUENCE</scope>
    <source>
        <strain evidence="2">SP3049</strain>
    </source>
</reference>
<feature type="compositionally biased region" description="Basic and acidic residues" evidence="1">
    <location>
        <begin position="123"/>
        <end position="153"/>
    </location>
</feature>
<dbReference type="EMBL" id="JANUAE010000004">
    <property type="protein sequence ID" value="MCS3709781.1"/>
    <property type="molecule type" value="Genomic_DNA"/>
</dbReference>
<proteinExistence type="predicted"/>
<protein>
    <submittedName>
        <fullName evidence="2">Uncharacterized protein</fullName>
    </submittedName>
</protein>
<evidence type="ECO:0000313" key="3">
    <source>
        <dbReference type="Proteomes" id="UP001155057"/>
    </source>
</evidence>